<feature type="transmembrane region" description="Helical" evidence="7">
    <location>
        <begin position="213"/>
        <end position="231"/>
    </location>
</feature>
<evidence type="ECO:0000256" key="1">
    <source>
        <dbReference type="ARBA" id="ARBA00004141"/>
    </source>
</evidence>
<reference evidence="9 10" key="1">
    <citation type="submission" date="2018-02" db="EMBL/GenBank/DDBJ databases">
        <title>The genomes of Aspergillus section Nigri reveals drivers in fungal speciation.</title>
        <authorList>
            <consortium name="DOE Joint Genome Institute"/>
            <person name="Vesth T.C."/>
            <person name="Nybo J."/>
            <person name="Theobald S."/>
            <person name="Brandl J."/>
            <person name="Frisvad J.C."/>
            <person name="Nielsen K.F."/>
            <person name="Lyhne E.K."/>
            <person name="Kogle M.E."/>
            <person name="Kuo A."/>
            <person name="Riley R."/>
            <person name="Clum A."/>
            <person name="Nolan M."/>
            <person name="Lipzen A."/>
            <person name="Salamov A."/>
            <person name="Henrissat B."/>
            <person name="Wiebenga A."/>
            <person name="De vries R.P."/>
            <person name="Grigoriev I.V."/>
            <person name="Mortensen U.H."/>
            <person name="Andersen M.R."/>
            <person name="Baker S.E."/>
        </authorList>
    </citation>
    <scope>NUCLEOTIDE SEQUENCE [LARGE SCALE GENOMIC DNA]</scope>
    <source>
        <strain evidence="9 10">CBS 101889</strain>
    </source>
</reference>
<dbReference type="Proteomes" id="UP000248961">
    <property type="component" value="Unassembled WGS sequence"/>
</dbReference>
<protein>
    <recommendedName>
        <fullName evidence="8">Rhodopsin domain-containing protein</fullName>
    </recommendedName>
</protein>
<evidence type="ECO:0000256" key="4">
    <source>
        <dbReference type="ARBA" id="ARBA00023136"/>
    </source>
</evidence>
<dbReference type="PANTHER" id="PTHR33048:SF166">
    <property type="entry name" value="PTH11-LIKE INTEGRAL MEMBRANE PROTEIN"/>
    <property type="match status" value="1"/>
</dbReference>
<proteinExistence type="inferred from homology"/>
<accession>A0A395HSY1</accession>
<dbReference type="EMBL" id="KZ824293">
    <property type="protein sequence ID" value="RAL10656.1"/>
    <property type="molecule type" value="Genomic_DNA"/>
</dbReference>
<keyword evidence="2 7" id="KW-0812">Transmembrane</keyword>
<evidence type="ECO:0000256" key="2">
    <source>
        <dbReference type="ARBA" id="ARBA00022692"/>
    </source>
</evidence>
<dbReference type="PANTHER" id="PTHR33048">
    <property type="entry name" value="PTH11-LIKE INTEGRAL MEMBRANE PROTEIN (AFU_ORTHOLOGUE AFUA_5G11245)"/>
    <property type="match status" value="1"/>
</dbReference>
<feature type="domain" description="Rhodopsin" evidence="8">
    <location>
        <begin position="67"/>
        <end position="235"/>
    </location>
</feature>
<evidence type="ECO:0000256" key="6">
    <source>
        <dbReference type="SAM" id="MobiDB-lite"/>
    </source>
</evidence>
<feature type="transmembrane region" description="Helical" evidence="7">
    <location>
        <begin position="106"/>
        <end position="126"/>
    </location>
</feature>
<dbReference type="GeneID" id="37203417"/>
<feature type="transmembrane region" description="Helical" evidence="7">
    <location>
        <begin position="243"/>
        <end position="263"/>
    </location>
</feature>
<organism evidence="9 10">
    <name type="scientific">Aspergillus homomorphus (strain CBS 101889)</name>
    <dbReference type="NCBI Taxonomy" id="1450537"/>
    <lineage>
        <taxon>Eukaryota</taxon>
        <taxon>Fungi</taxon>
        <taxon>Dikarya</taxon>
        <taxon>Ascomycota</taxon>
        <taxon>Pezizomycotina</taxon>
        <taxon>Eurotiomycetes</taxon>
        <taxon>Eurotiomycetidae</taxon>
        <taxon>Eurotiales</taxon>
        <taxon>Aspergillaceae</taxon>
        <taxon>Aspergillus</taxon>
        <taxon>Aspergillus subgen. Circumdati</taxon>
    </lineage>
</organism>
<name>A0A395HSY1_ASPHC</name>
<dbReference type="VEuPathDB" id="FungiDB:BO97DRAFT_455043"/>
<keyword evidence="4 7" id="KW-0472">Membrane</keyword>
<dbReference type="RefSeq" id="XP_025549810.1">
    <property type="nucleotide sequence ID" value="XM_025699128.1"/>
</dbReference>
<comment type="similarity">
    <text evidence="5">Belongs to the SAT4 family.</text>
</comment>
<evidence type="ECO:0000256" key="3">
    <source>
        <dbReference type="ARBA" id="ARBA00022989"/>
    </source>
</evidence>
<dbReference type="GO" id="GO:0016020">
    <property type="term" value="C:membrane"/>
    <property type="evidence" value="ECO:0007669"/>
    <property type="project" value="UniProtKB-SubCell"/>
</dbReference>
<keyword evidence="10" id="KW-1185">Reference proteome</keyword>
<feature type="transmembrane region" description="Helical" evidence="7">
    <location>
        <begin position="76"/>
        <end position="94"/>
    </location>
</feature>
<feature type="transmembrane region" description="Helical" evidence="7">
    <location>
        <begin position="12"/>
        <end position="31"/>
    </location>
</feature>
<dbReference type="InterPro" id="IPR052337">
    <property type="entry name" value="SAT4-like"/>
</dbReference>
<keyword evidence="3 7" id="KW-1133">Transmembrane helix</keyword>
<dbReference type="AlphaFoldDB" id="A0A395HSY1"/>
<dbReference type="STRING" id="1450537.A0A395HSY1"/>
<dbReference type="Pfam" id="PF20684">
    <property type="entry name" value="Fung_rhodopsin"/>
    <property type="match status" value="1"/>
</dbReference>
<comment type="subcellular location">
    <subcellularLocation>
        <location evidence="1">Membrane</location>
        <topology evidence="1">Multi-pass membrane protein</topology>
    </subcellularLocation>
</comment>
<evidence type="ECO:0000256" key="5">
    <source>
        <dbReference type="ARBA" id="ARBA00038359"/>
    </source>
</evidence>
<sequence>MVSTLSYTACTVAESCITALMVAIMGVRLWLRKYRHLPFAVSDYLTMIAIDCSSRPPGPQAMAALKKSAQLFEAQTYLWVTYLWLQKAVVLLFIQQIWGCLPWPRIWIRLACAYLILTFMATIIIYTNTCIGPVHHPGLTGRPPSTSENSSQDSYRLIFLLSSMANNEGVANCIGSKGSLISYVFLNTSTDVVLILLPIPWLIRVKRSWSKRLLLIGLFSIGLLAAGASLSRAFLPGTQTVNTIIYLFEGTLAALAANLPMIYSLRGRRARSASPAPSDPECSTPFPQPPRPRAITDTEIIGDSNETDTDTPSEHQNTRVSSQASTEPLFRRELNL</sequence>
<evidence type="ECO:0000256" key="7">
    <source>
        <dbReference type="SAM" id="Phobius"/>
    </source>
</evidence>
<dbReference type="InterPro" id="IPR049326">
    <property type="entry name" value="Rhodopsin_dom_fungi"/>
</dbReference>
<evidence type="ECO:0000259" key="8">
    <source>
        <dbReference type="Pfam" id="PF20684"/>
    </source>
</evidence>
<feature type="region of interest" description="Disordered" evidence="6">
    <location>
        <begin position="272"/>
        <end position="336"/>
    </location>
</feature>
<evidence type="ECO:0000313" key="10">
    <source>
        <dbReference type="Proteomes" id="UP000248961"/>
    </source>
</evidence>
<dbReference type="OrthoDB" id="2988756at2759"/>
<evidence type="ECO:0000313" key="9">
    <source>
        <dbReference type="EMBL" id="RAL10656.1"/>
    </source>
</evidence>
<gene>
    <name evidence="9" type="ORF">BO97DRAFT_455043</name>
</gene>